<name>A0A067M4B4_BOTB1</name>
<keyword evidence="6" id="KW-0406">Ion transport</keyword>
<organism evidence="9 10">
    <name type="scientific">Botryobasidium botryosum (strain FD-172 SS1)</name>
    <dbReference type="NCBI Taxonomy" id="930990"/>
    <lineage>
        <taxon>Eukaryota</taxon>
        <taxon>Fungi</taxon>
        <taxon>Dikarya</taxon>
        <taxon>Basidiomycota</taxon>
        <taxon>Agaricomycotina</taxon>
        <taxon>Agaricomycetes</taxon>
        <taxon>Cantharellales</taxon>
        <taxon>Botryobasidiaceae</taxon>
        <taxon>Botryobasidium</taxon>
    </lineage>
</organism>
<gene>
    <name evidence="9" type="ORF">BOTBODRAFT_39604</name>
</gene>
<dbReference type="HOGENOM" id="CLU_624010_0_0_1"/>
<comment type="subcellular location">
    <subcellularLocation>
        <location evidence="1">Cell membrane</location>
        <topology evidence="1">Multi-pass membrane protein</topology>
    </subcellularLocation>
</comment>
<feature type="compositionally biased region" description="Basic residues" evidence="8">
    <location>
        <begin position="288"/>
        <end position="297"/>
    </location>
</feature>
<dbReference type="PANTHER" id="PTHR33281:SF19">
    <property type="entry name" value="VOLTAGE-DEPENDENT ANION CHANNEL-FORMING PROTEIN YNEE"/>
    <property type="match status" value="1"/>
</dbReference>
<keyword evidence="10" id="KW-1185">Reference proteome</keyword>
<dbReference type="InParanoid" id="A0A067M4B4"/>
<feature type="compositionally biased region" description="Low complexity" evidence="8">
    <location>
        <begin position="124"/>
        <end position="134"/>
    </location>
</feature>
<dbReference type="Proteomes" id="UP000027195">
    <property type="component" value="Unassembled WGS sequence"/>
</dbReference>
<evidence type="ECO:0000256" key="8">
    <source>
        <dbReference type="SAM" id="MobiDB-lite"/>
    </source>
</evidence>
<dbReference type="STRING" id="930990.A0A067M4B4"/>
<keyword evidence="3" id="KW-1003">Cell membrane</keyword>
<reference evidence="10" key="1">
    <citation type="journal article" date="2014" name="Proc. Natl. Acad. Sci. U.S.A.">
        <title>Extensive sampling of basidiomycete genomes demonstrates inadequacy of the white-rot/brown-rot paradigm for wood decay fungi.</title>
        <authorList>
            <person name="Riley R."/>
            <person name="Salamov A.A."/>
            <person name="Brown D.W."/>
            <person name="Nagy L.G."/>
            <person name="Floudas D."/>
            <person name="Held B.W."/>
            <person name="Levasseur A."/>
            <person name="Lombard V."/>
            <person name="Morin E."/>
            <person name="Otillar R."/>
            <person name="Lindquist E.A."/>
            <person name="Sun H."/>
            <person name="LaButti K.M."/>
            <person name="Schmutz J."/>
            <person name="Jabbour D."/>
            <person name="Luo H."/>
            <person name="Baker S.E."/>
            <person name="Pisabarro A.G."/>
            <person name="Walton J.D."/>
            <person name="Blanchette R.A."/>
            <person name="Henrissat B."/>
            <person name="Martin F."/>
            <person name="Cullen D."/>
            <person name="Hibbett D.S."/>
            <person name="Grigoriev I.V."/>
        </authorList>
    </citation>
    <scope>NUCLEOTIDE SEQUENCE [LARGE SCALE GENOMIC DNA]</scope>
    <source>
        <strain evidence="10">FD-172 SS1</strain>
    </source>
</reference>
<evidence type="ECO:0000313" key="9">
    <source>
        <dbReference type="EMBL" id="KDQ06406.1"/>
    </source>
</evidence>
<dbReference type="AlphaFoldDB" id="A0A067M4B4"/>
<keyword evidence="5" id="KW-1133">Transmembrane helix</keyword>
<keyword evidence="4" id="KW-0812">Transmembrane</keyword>
<evidence type="ECO:0000256" key="2">
    <source>
        <dbReference type="ARBA" id="ARBA00022448"/>
    </source>
</evidence>
<feature type="region of interest" description="Disordered" evidence="8">
    <location>
        <begin position="108"/>
        <end position="187"/>
    </location>
</feature>
<keyword evidence="7" id="KW-0472">Membrane</keyword>
<evidence type="ECO:0000313" key="10">
    <source>
        <dbReference type="Proteomes" id="UP000027195"/>
    </source>
</evidence>
<dbReference type="Pfam" id="PF25539">
    <property type="entry name" value="Bestrophin_2"/>
    <property type="match status" value="1"/>
</dbReference>
<dbReference type="InterPro" id="IPR044669">
    <property type="entry name" value="YneE/VCCN1/2-like"/>
</dbReference>
<dbReference type="GO" id="GO:0005886">
    <property type="term" value="C:plasma membrane"/>
    <property type="evidence" value="ECO:0007669"/>
    <property type="project" value="UniProtKB-SubCell"/>
</dbReference>
<evidence type="ECO:0000256" key="1">
    <source>
        <dbReference type="ARBA" id="ARBA00004651"/>
    </source>
</evidence>
<dbReference type="OrthoDB" id="1368at2759"/>
<evidence type="ECO:0000256" key="3">
    <source>
        <dbReference type="ARBA" id="ARBA00022475"/>
    </source>
</evidence>
<feature type="compositionally biased region" description="Basic and acidic residues" evidence="8">
    <location>
        <begin position="304"/>
        <end position="313"/>
    </location>
</feature>
<dbReference type="EMBL" id="KL198137">
    <property type="protein sequence ID" value="KDQ06406.1"/>
    <property type="molecule type" value="Genomic_DNA"/>
</dbReference>
<evidence type="ECO:0000256" key="7">
    <source>
        <dbReference type="ARBA" id="ARBA00023136"/>
    </source>
</evidence>
<dbReference type="GO" id="GO:0005254">
    <property type="term" value="F:chloride channel activity"/>
    <property type="evidence" value="ECO:0007669"/>
    <property type="project" value="InterPro"/>
</dbReference>
<feature type="compositionally biased region" description="Basic and acidic residues" evidence="8">
    <location>
        <begin position="135"/>
        <end position="150"/>
    </location>
</feature>
<sequence>MPTKKVKNPFTLEKLQSTVINYILPEVLFFTTIASGVTMISKWHHNLSVEPQMLTVLGTILSLVISFRTSSAYDRYWEGRKLWGVFHTNCRNLAEIIWIHVPIEKKKKPEEAKPTPSPAPAAVPAPALATPAVPKGDHAATDSENTKENEASDSASMRTLTEGDQHPSTPVEHVLSEEEKNKLKEEEERRIERLKAIIEKKTMINIVEALAPALKHYLRDEPGIRYEDLYPLLSGLPHFATTEAGYRTDEDVSPLLHYDLWETRHPEEANWRPRSGVDRLDWTRRRSRNARGSRHAARAQTAPEVRDLEKGKTPDVSVETGLYFDDRHVGLEESKLKPARIPPPSQIYDLHPIIAFLKWLSQKVVRLFTIIKYRFKGEPVPVQISFLKEDPKPKDNIPLELCSVTLPIIIPGAHYCAKTSTQSAPSDLPSISGQVLLNS</sequence>
<feature type="compositionally biased region" description="Basic and acidic residues" evidence="8">
    <location>
        <begin position="174"/>
        <end position="187"/>
    </location>
</feature>
<accession>A0A067M4B4</accession>
<evidence type="ECO:0000256" key="4">
    <source>
        <dbReference type="ARBA" id="ARBA00022692"/>
    </source>
</evidence>
<evidence type="ECO:0000256" key="6">
    <source>
        <dbReference type="ARBA" id="ARBA00023065"/>
    </source>
</evidence>
<dbReference type="PANTHER" id="PTHR33281">
    <property type="entry name" value="UPF0187 PROTEIN YNEE"/>
    <property type="match status" value="1"/>
</dbReference>
<feature type="region of interest" description="Disordered" evidence="8">
    <location>
        <begin position="288"/>
        <end position="313"/>
    </location>
</feature>
<keyword evidence="2" id="KW-0813">Transport</keyword>
<protein>
    <submittedName>
        <fullName evidence="9">Uncharacterized protein</fullName>
    </submittedName>
</protein>
<proteinExistence type="predicted"/>
<evidence type="ECO:0000256" key="5">
    <source>
        <dbReference type="ARBA" id="ARBA00022989"/>
    </source>
</evidence>